<keyword evidence="7" id="KW-1185">Reference proteome</keyword>
<proteinExistence type="inferred from homology"/>
<evidence type="ECO:0000256" key="4">
    <source>
        <dbReference type="RuleBase" id="RU003345"/>
    </source>
</evidence>
<feature type="domain" description="Aldehyde dehydrogenase" evidence="5">
    <location>
        <begin position="29"/>
        <end position="490"/>
    </location>
</feature>
<dbReference type="EC" id="1.2.1.20" evidence="6"/>
<dbReference type="InterPro" id="IPR016160">
    <property type="entry name" value="Ald_DH_CS_CYS"/>
</dbReference>
<evidence type="ECO:0000256" key="1">
    <source>
        <dbReference type="ARBA" id="ARBA00009986"/>
    </source>
</evidence>
<dbReference type="Proteomes" id="UP000649753">
    <property type="component" value="Unassembled WGS sequence"/>
</dbReference>
<dbReference type="GO" id="GO:0036243">
    <property type="term" value="F:succinate-semialdehyde dehydrogenase (NADP+) activity"/>
    <property type="evidence" value="ECO:0007669"/>
    <property type="project" value="UniProtKB-EC"/>
</dbReference>
<dbReference type="InterPro" id="IPR016161">
    <property type="entry name" value="Ald_DH/histidinol_DH"/>
</dbReference>
<dbReference type="AlphaFoldDB" id="A0A927M0J3"/>
<gene>
    <name evidence="6" type="ORF">H4W31_000104</name>
</gene>
<sequence>MTTAIGDVITSRIQDRTLLRTDAFVDGGWVGSDSGARFPVLDPGTGELLAEVPRLGRAETARAIEAARLALPGWRARTAVDRSGILRRWADLIRSHVDDIATILTAEQGKPFPEACGEVLYSAAFLDWFAEEGRRVYGDVIPSNSAAERIIVLKQSVGVVGGITPWNLPAAMITRKAAPALAAGCALVLKPAEQTPLTALALAELGLRAGVPPGVLNIVTGAAEDAPEIGRELTDNPVVRKLSFTGSTEVGRLLMRQCADGIKKVSLELGGNAAFIVFDDADPELAVEGIFSAKYRNAGQICTAANRILVQDGILERFTEALLRRTRAVRVGTGFTDGVEMGPLIDDQGLRKVQRHVADLVEHGGQVLTGGRPDERGGTFFEPTVITGLSTESLAWREETFGPVAAIRSFATEDEAITLANDSEYGLVAYLYSHNLGRIWRTAEAIETGMIAVNTGRVSGEQAPFGGIKQSGIGREGSKYGLDEWLEIKYLNLAGLDR</sequence>
<organism evidence="6 7">
    <name type="scientific">Plantactinospora soyae</name>
    <dbReference type="NCBI Taxonomy" id="1544732"/>
    <lineage>
        <taxon>Bacteria</taxon>
        <taxon>Bacillati</taxon>
        <taxon>Actinomycetota</taxon>
        <taxon>Actinomycetes</taxon>
        <taxon>Micromonosporales</taxon>
        <taxon>Micromonosporaceae</taxon>
        <taxon>Plantactinospora</taxon>
    </lineage>
</organism>
<dbReference type="PROSITE" id="PS00687">
    <property type="entry name" value="ALDEHYDE_DEHYDR_GLU"/>
    <property type="match status" value="1"/>
</dbReference>
<evidence type="ECO:0000313" key="7">
    <source>
        <dbReference type="Proteomes" id="UP000649753"/>
    </source>
</evidence>
<dbReference type="PANTHER" id="PTHR43353">
    <property type="entry name" value="SUCCINATE-SEMIALDEHYDE DEHYDROGENASE, MITOCHONDRIAL"/>
    <property type="match status" value="1"/>
</dbReference>
<dbReference type="FunFam" id="3.40.605.10:FF:000026">
    <property type="entry name" value="Aldehyde dehydrogenase, putative"/>
    <property type="match status" value="1"/>
</dbReference>
<dbReference type="InterPro" id="IPR016162">
    <property type="entry name" value="Ald_DH_N"/>
</dbReference>
<dbReference type="InterPro" id="IPR015590">
    <property type="entry name" value="Aldehyde_DH_dom"/>
</dbReference>
<dbReference type="GO" id="GO:0004777">
    <property type="term" value="F:succinate-semialdehyde dehydrogenase (NAD+) activity"/>
    <property type="evidence" value="ECO:0007669"/>
    <property type="project" value="TreeGrafter"/>
</dbReference>
<dbReference type="InterPro" id="IPR029510">
    <property type="entry name" value="Ald_DH_CS_GLU"/>
</dbReference>
<dbReference type="RefSeq" id="WP_264084054.1">
    <property type="nucleotide sequence ID" value="NZ_JADBEB010000001.1"/>
</dbReference>
<dbReference type="FunFam" id="3.40.309.10:FF:000004">
    <property type="entry name" value="Succinate-semialdehyde dehydrogenase I"/>
    <property type="match status" value="1"/>
</dbReference>
<dbReference type="EMBL" id="JADBEB010000001">
    <property type="protein sequence ID" value="MBE1484466.1"/>
    <property type="molecule type" value="Genomic_DNA"/>
</dbReference>
<comment type="caution">
    <text evidence="6">The sequence shown here is derived from an EMBL/GenBank/DDBJ whole genome shotgun (WGS) entry which is preliminary data.</text>
</comment>
<dbReference type="InterPro" id="IPR016163">
    <property type="entry name" value="Ald_DH_C"/>
</dbReference>
<evidence type="ECO:0000313" key="6">
    <source>
        <dbReference type="EMBL" id="MBE1484466.1"/>
    </source>
</evidence>
<dbReference type="Gene3D" id="3.40.605.10">
    <property type="entry name" value="Aldehyde Dehydrogenase, Chain A, domain 1"/>
    <property type="match status" value="1"/>
</dbReference>
<name>A0A927M0J3_9ACTN</name>
<dbReference type="EC" id="1.2.1.16" evidence="6"/>
<dbReference type="Pfam" id="PF00171">
    <property type="entry name" value="Aldedh"/>
    <property type="match status" value="1"/>
</dbReference>
<protein>
    <submittedName>
        <fullName evidence="6">Succinate-semialdehyde dehydrogenase/glutarate-semialdehyde dehydrogenase</fullName>
        <ecNumber evidence="6">1.2.1.16</ecNumber>
        <ecNumber evidence="6">1.2.1.20</ecNumber>
        <ecNumber evidence="6">1.2.1.79</ecNumber>
    </submittedName>
</protein>
<dbReference type="SUPFAM" id="SSF53720">
    <property type="entry name" value="ALDH-like"/>
    <property type="match status" value="1"/>
</dbReference>
<dbReference type="GO" id="GO:0102810">
    <property type="term" value="F:glutarate-semialdehyde dehydrogenase (NADP+) activity"/>
    <property type="evidence" value="ECO:0007669"/>
    <property type="project" value="UniProtKB-EC"/>
</dbReference>
<comment type="similarity">
    <text evidence="1 4">Belongs to the aldehyde dehydrogenase family.</text>
</comment>
<dbReference type="PANTHER" id="PTHR43353:SF5">
    <property type="entry name" value="SUCCINATE-SEMIALDEHYDE DEHYDROGENASE, MITOCHONDRIAL"/>
    <property type="match status" value="1"/>
</dbReference>
<evidence type="ECO:0000256" key="3">
    <source>
        <dbReference type="PROSITE-ProRule" id="PRU10007"/>
    </source>
</evidence>
<evidence type="ECO:0000259" key="5">
    <source>
        <dbReference type="Pfam" id="PF00171"/>
    </source>
</evidence>
<keyword evidence="2 4" id="KW-0560">Oxidoreductase</keyword>
<dbReference type="InterPro" id="IPR050740">
    <property type="entry name" value="Aldehyde_DH_Superfamily"/>
</dbReference>
<feature type="active site" evidence="3">
    <location>
        <position position="268"/>
    </location>
</feature>
<accession>A0A927M0J3</accession>
<dbReference type="GO" id="GO:0009450">
    <property type="term" value="P:gamma-aminobutyric acid catabolic process"/>
    <property type="evidence" value="ECO:0007669"/>
    <property type="project" value="TreeGrafter"/>
</dbReference>
<dbReference type="FunFam" id="3.40.605.10:FF:000005">
    <property type="entry name" value="Succinate-semialdehyde dehydrogenase I"/>
    <property type="match status" value="1"/>
</dbReference>
<dbReference type="CDD" id="cd07103">
    <property type="entry name" value="ALDH_F5_SSADH_GabD"/>
    <property type="match status" value="1"/>
</dbReference>
<dbReference type="PROSITE" id="PS00070">
    <property type="entry name" value="ALDEHYDE_DEHYDR_CYS"/>
    <property type="match status" value="1"/>
</dbReference>
<reference evidence="6" key="1">
    <citation type="submission" date="2020-10" db="EMBL/GenBank/DDBJ databases">
        <title>Sequencing the genomes of 1000 actinobacteria strains.</title>
        <authorList>
            <person name="Klenk H.-P."/>
        </authorList>
    </citation>
    <scope>NUCLEOTIDE SEQUENCE</scope>
    <source>
        <strain evidence="6">DSM 46832</strain>
    </source>
</reference>
<evidence type="ECO:0000256" key="2">
    <source>
        <dbReference type="ARBA" id="ARBA00023002"/>
    </source>
</evidence>
<dbReference type="Gene3D" id="3.40.309.10">
    <property type="entry name" value="Aldehyde Dehydrogenase, Chain A, domain 2"/>
    <property type="match status" value="1"/>
</dbReference>
<dbReference type="EC" id="1.2.1.79" evidence="6"/>